<dbReference type="OrthoDB" id="21273at2759"/>
<feature type="transmembrane region" description="Helical" evidence="1">
    <location>
        <begin position="79"/>
        <end position="99"/>
    </location>
</feature>
<sequence length="298" mass="34728">MAIVGMLRSIKNVTQELNSIVKSGISGFYVDRQYYKFVLTPLLKPLYKEGTLRGVDNMKKVDYHDHVDIVSYKRDRLKLIPLGVFLSIPFSTFGLPFYFKYLPNLLPRGFSSRETKLQLYRKQLEKKRYNCSVYQSQFNLRNSIEKLISSTGITSIQDITYPMISNLCTSNTLYSQQNFIGKENLKLLSKLLGFSTCLTPNRFLKDYIEFLPQSESIYSDRVLLEIQKNTLTFEDLQDILALKSLEFGNNAFTYSYLLSKAEKYNQLVMEIKQHSENDPNLFIKHFVLLQILILELHL</sequence>
<dbReference type="Proteomes" id="UP000695562">
    <property type="component" value="Unassembled WGS sequence"/>
</dbReference>
<comment type="caution">
    <text evidence="3">The sequence shown here is derived from an EMBL/GenBank/DDBJ whole genome shotgun (WGS) entry which is preliminary data.</text>
</comment>
<dbReference type="AlphaFoldDB" id="A0A8J4V6Z2"/>
<reference evidence="3" key="1">
    <citation type="submission" date="2020-01" db="EMBL/GenBank/DDBJ databases">
        <title>Development of genomics and gene disruption for Polysphondylium violaceum indicates a role for the polyketide synthase stlB in stalk morphogenesis.</title>
        <authorList>
            <person name="Narita B."/>
            <person name="Kawabe Y."/>
            <person name="Kin K."/>
            <person name="Saito T."/>
            <person name="Gibbs R."/>
            <person name="Kuspa A."/>
            <person name="Muzny D."/>
            <person name="Queller D."/>
            <person name="Richards S."/>
            <person name="Strassman J."/>
            <person name="Sucgang R."/>
            <person name="Worley K."/>
            <person name="Schaap P."/>
        </authorList>
    </citation>
    <scope>NUCLEOTIDE SEQUENCE</scope>
    <source>
        <strain evidence="3">QSvi11</strain>
    </source>
</reference>
<evidence type="ECO:0000313" key="3">
    <source>
        <dbReference type="EMBL" id="KAF2076322.1"/>
    </source>
</evidence>
<dbReference type="InterPro" id="IPR033122">
    <property type="entry name" value="LETM1-like_RBD"/>
</dbReference>
<gene>
    <name evidence="3" type="ORF">CYY_002378</name>
</gene>
<evidence type="ECO:0000259" key="2">
    <source>
        <dbReference type="Pfam" id="PF07766"/>
    </source>
</evidence>
<organism evidence="3 4">
    <name type="scientific">Polysphondylium violaceum</name>
    <dbReference type="NCBI Taxonomy" id="133409"/>
    <lineage>
        <taxon>Eukaryota</taxon>
        <taxon>Amoebozoa</taxon>
        <taxon>Evosea</taxon>
        <taxon>Eumycetozoa</taxon>
        <taxon>Dictyostelia</taxon>
        <taxon>Dictyosteliales</taxon>
        <taxon>Dictyosteliaceae</taxon>
        <taxon>Polysphondylium</taxon>
    </lineage>
</organism>
<name>A0A8J4V6Z2_9MYCE</name>
<proteinExistence type="predicted"/>
<evidence type="ECO:0000256" key="1">
    <source>
        <dbReference type="SAM" id="Phobius"/>
    </source>
</evidence>
<dbReference type="EMBL" id="AJWJ01000065">
    <property type="protein sequence ID" value="KAF2076322.1"/>
    <property type="molecule type" value="Genomic_DNA"/>
</dbReference>
<feature type="domain" description="Letm1 RBD" evidence="2">
    <location>
        <begin position="63"/>
        <end position="199"/>
    </location>
</feature>
<accession>A0A8J4V6Z2</accession>
<dbReference type="Pfam" id="PF07766">
    <property type="entry name" value="LETM1_RBD"/>
    <property type="match status" value="1"/>
</dbReference>
<protein>
    <recommendedName>
        <fullName evidence="2">Letm1 RBD domain-containing protein</fullName>
    </recommendedName>
</protein>
<keyword evidence="4" id="KW-1185">Reference proteome</keyword>
<dbReference type="GO" id="GO:0043022">
    <property type="term" value="F:ribosome binding"/>
    <property type="evidence" value="ECO:0007669"/>
    <property type="project" value="InterPro"/>
</dbReference>
<keyword evidence="1" id="KW-1133">Transmembrane helix</keyword>
<keyword evidence="1" id="KW-0472">Membrane</keyword>
<evidence type="ECO:0000313" key="4">
    <source>
        <dbReference type="Proteomes" id="UP000695562"/>
    </source>
</evidence>
<keyword evidence="1" id="KW-0812">Transmembrane</keyword>